<dbReference type="Pfam" id="PF09774">
    <property type="entry name" value="MIX23"/>
    <property type="match status" value="1"/>
</dbReference>
<dbReference type="GO" id="GO:0031415">
    <property type="term" value="C:NatA complex"/>
    <property type="evidence" value="ECO:0007669"/>
    <property type="project" value="TreeGrafter"/>
</dbReference>
<dbReference type="InterPro" id="IPR019171">
    <property type="entry name" value="MIX23"/>
</dbReference>
<evidence type="ECO:0000256" key="3">
    <source>
        <dbReference type="PROSITE-ProRule" id="PRU00339"/>
    </source>
</evidence>
<proteinExistence type="predicted"/>
<organism evidence="5 6">
    <name type="scientific">Verticillium longisporum</name>
    <name type="common">Verticillium dahliae var. longisporum</name>
    <dbReference type="NCBI Taxonomy" id="100787"/>
    <lineage>
        <taxon>Eukaryota</taxon>
        <taxon>Fungi</taxon>
        <taxon>Dikarya</taxon>
        <taxon>Ascomycota</taxon>
        <taxon>Pezizomycotina</taxon>
        <taxon>Sordariomycetes</taxon>
        <taxon>Hypocreomycetidae</taxon>
        <taxon>Glomerellales</taxon>
        <taxon>Plectosphaerellaceae</taxon>
        <taxon>Verticillium</taxon>
    </lineage>
</organism>
<name>A0A8I2ZDZ6_VERLO</name>
<feature type="compositionally biased region" description="Basic and acidic residues" evidence="4">
    <location>
        <begin position="790"/>
        <end position="821"/>
    </location>
</feature>
<evidence type="ECO:0000313" key="6">
    <source>
        <dbReference type="Proteomes" id="UP000689129"/>
    </source>
</evidence>
<keyword evidence="5" id="KW-0808">Transferase</keyword>
<dbReference type="Pfam" id="PF12569">
    <property type="entry name" value="NatA_aux_su"/>
    <property type="match status" value="2"/>
</dbReference>
<gene>
    <name evidence="5" type="ORF">HYQ45_012587</name>
</gene>
<dbReference type="GO" id="GO:0005758">
    <property type="term" value="C:mitochondrial intermembrane space"/>
    <property type="evidence" value="ECO:0007669"/>
    <property type="project" value="InterPro"/>
</dbReference>
<evidence type="ECO:0000313" key="5">
    <source>
        <dbReference type="EMBL" id="KAG7127461.1"/>
    </source>
</evidence>
<dbReference type="Proteomes" id="UP000689129">
    <property type="component" value="Unassembled WGS sequence"/>
</dbReference>
<evidence type="ECO:0000256" key="4">
    <source>
        <dbReference type="SAM" id="MobiDB-lite"/>
    </source>
</evidence>
<evidence type="ECO:0000256" key="2">
    <source>
        <dbReference type="ARBA" id="ARBA00022803"/>
    </source>
</evidence>
<dbReference type="InterPro" id="IPR021183">
    <property type="entry name" value="NatA_aux_su"/>
</dbReference>
<comment type="caution">
    <text evidence="5">The sequence shown here is derived from an EMBL/GenBank/DDBJ whole genome shotgun (WGS) entry which is preliminary data.</text>
</comment>
<dbReference type="PROSITE" id="PS50005">
    <property type="entry name" value="TPR"/>
    <property type="match status" value="1"/>
</dbReference>
<accession>A0A8I2ZDZ6</accession>
<keyword evidence="2 3" id="KW-0802">TPR repeat</keyword>
<dbReference type="Pfam" id="PF13414">
    <property type="entry name" value="TPR_11"/>
    <property type="match status" value="1"/>
</dbReference>
<dbReference type="SMART" id="SM00028">
    <property type="entry name" value="TPR"/>
    <property type="match status" value="3"/>
</dbReference>
<dbReference type="GO" id="GO:0016740">
    <property type="term" value="F:transferase activity"/>
    <property type="evidence" value="ECO:0007669"/>
    <property type="project" value="UniProtKB-KW"/>
</dbReference>
<protein>
    <submittedName>
        <fullName evidence="5">N-alpha-acetyltransferase 15 like protein</fullName>
    </submittedName>
</protein>
<reference evidence="5" key="1">
    <citation type="journal article" date="2021" name="Mol. Plant Pathol.">
        <title>A 20-kb lineage-specific genomic region tames virulence in pathogenic amphidiploid Verticillium longisporum.</title>
        <authorList>
            <person name="Harting R."/>
            <person name="Starke J."/>
            <person name="Kusch H."/>
            <person name="Poggeler S."/>
            <person name="Maurus I."/>
            <person name="Schluter R."/>
            <person name="Landesfeind M."/>
            <person name="Bulla I."/>
            <person name="Nowrousian M."/>
            <person name="de Jonge R."/>
            <person name="Stahlhut G."/>
            <person name="Hoff K.J."/>
            <person name="Asshauer K.P."/>
            <person name="Thurmer A."/>
            <person name="Stanke M."/>
            <person name="Daniel R."/>
            <person name="Morgenstern B."/>
            <person name="Thomma B.P.H.J."/>
            <person name="Kronstad J.W."/>
            <person name="Braus-Stromeyer S.A."/>
            <person name="Braus G.H."/>
        </authorList>
    </citation>
    <scope>NUCLEOTIDE SEQUENCE</scope>
    <source>
        <strain evidence="5">Vl32</strain>
    </source>
</reference>
<feature type="region of interest" description="Disordered" evidence="4">
    <location>
        <begin position="781"/>
        <end position="836"/>
    </location>
</feature>
<feature type="repeat" description="TPR" evidence="3">
    <location>
        <begin position="347"/>
        <end position="380"/>
    </location>
</feature>
<dbReference type="InterPro" id="IPR019734">
    <property type="entry name" value="TPR_rpt"/>
</dbReference>
<dbReference type="EMBL" id="JAEMWZ010000291">
    <property type="protein sequence ID" value="KAG7127461.1"/>
    <property type="molecule type" value="Genomic_DNA"/>
</dbReference>
<dbReference type="OrthoDB" id="10263032at2759"/>
<dbReference type="AlphaFoldDB" id="A0A8I2ZDZ6"/>
<evidence type="ECO:0000256" key="1">
    <source>
        <dbReference type="ARBA" id="ARBA00022737"/>
    </source>
</evidence>
<dbReference type="PANTHER" id="PTHR22767">
    <property type="entry name" value="N-TERMINAL ACETYLTRANSFERASE-RELATED"/>
    <property type="match status" value="1"/>
</dbReference>
<keyword evidence="1" id="KW-0677">Repeat</keyword>
<sequence>MTQPQPRPRLTPQFCFSSGTLRDFLRLSRAGIDDSIGQNLNALVTPSRAGFDPASTSQRTPRSFARQIDPHSCQRFKEQVLFPSWQARAEVLHYCGVVATSPDPDDPEAMLRQVEAAKNQERVVDERLDPYSGRFFPREPRTEKLALLIRQEKGVENIVRTRSWEMVKQRCGESADTWEEAFTTWKTRLPSESTEGHLRAGPAHEARAPSQIVPYRTLECLPQPPQPCYLLPRCPVPPCCASKVVFYPAALIQTDADGRRQTSDRPTTFTMPQPLPSKEASLFRTLVRNYDDKQYKRGIKNADIILKKHPKHGDTQAMKALILNSQGKTDEAFALGKVALMADMKSHICWHVYGLLWRAVRKYDEAIKAYKQALAIDPDSAQILRDLALLQMQTRDYPGYVQSRITMLQAKSQLIQNWTALAVAHHLNGDLPAAEKVINMYESTLKTTPSSRDIEHSEVVMYKNRLIAEQGEYERALEHLQTAAKSSLDRLAVMEKRAEYLARLDKRDDAADAYRALINRNPDHTEYYAKLEETLALDSTEARKQIYDDFAAKHPRSDAPRRLPLNFLTGDDFKTAAKAYLTSALNKGVPSTFANLKHLYSDASKKETLAALVHDYIKSDADRPANGDATKGEAAALYYLAQHYNYHLSRDLAKAMEIWKHKGNLEKASEWMNHARSLDTRDRYICTKAAKYQLRNNKNDEAIKTMGLFTRAETVGGPFMDLIDMQAVCALRRFELGFIRAYVDMLSWEDRIREHPFYSRAALDAVAIYLKRHDRAAAAAANGDVNGADAAERKKAAKKAIKEKQKQEREAAERAAKKDPNKGSSAKEGATRELEDPSGLKLLDAEPLAAAMKYLAGFDVYLRRKKYVLALRSLNAALSLDASHPKVHERLVEFKHTIDPVIDSLSPKVKEVMASEFKSPASDVSQYNDEFLRSNKSSPAHVIAAIKSRRVLGAEPAAVEKDLAATVDLEGLTFEQAGEVLEQLRFWRSGEADKFRAGAQSRWPEVTLFA</sequence>
<dbReference type="PANTHER" id="PTHR22767:SF2">
    <property type="entry name" value="N(ALPHA)-ACETYLTRANSFERASE 15_16, ISOFORM A"/>
    <property type="match status" value="1"/>
</dbReference>